<dbReference type="EMBL" id="JAPWDO010000009">
    <property type="protein sequence ID" value="KAJ5457073.1"/>
    <property type="molecule type" value="Genomic_DNA"/>
</dbReference>
<reference evidence="2" key="1">
    <citation type="submission" date="2022-12" db="EMBL/GenBank/DDBJ databases">
        <authorList>
            <person name="Petersen C."/>
        </authorList>
    </citation>
    <scope>NUCLEOTIDE SEQUENCE</scope>
    <source>
        <strain evidence="2">IBT 17660</strain>
    </source>
</reference>
<comment type="caution">
    <text evidence="2">The sequence shown here is derived from an EMBL/GenBank/DDBJ whole genome shotgun (WGS) entry which is preliminary data.</text>
</comment>
<proteinExistence type="predicted"/>
<sequence length="215" mass="23209">MPNNNPACADCKAKKKRCIHRNQPVKVAEAEAIPANMSSPSAPAAVPTPAATPAPVEAPGAATRGRRKAAEAKSKMDVGDECRPPPDSSDDLSSVPSEPEQKPVVKKPTKRTRRAKPAAVSQKPAPNFPAENIHAASTMSVNQVFARKLRDNLQELQERLRTFDEAHRDVMAGSLQVLQESVQTLDEAHRDVQASGQSIQNTVEGWIQSWALSGR</sequence>
<evidence type="ECO:0000313" key="2">
    <source>
        <dbReference type="EMBL" id="KAJ5457073.1"/>
    </source>
</evidence>
<name>A0A9W9WFM0_9EURO</name>
<gene>
    <name evidence="2" type="ORF">N7530_012347</name>
</gene>
<feature type="compositionally biased region" description="Basic and acidic residues" evidence="1">
    <location>
        <begin position="68"/>
        <end position="84"/>
    </location>
</feature>
<dbReference type="AlphaFoldDB" id="A0A9W9WFM0"/>
<reference evidence="2" key="2">
    <citation type="journal article" date="2023" name="IMA Fungus">
        <title>Comparative genomic study of the Penicillium genus elucidates a diverse pangenome and 15 lateral gene transfer events.</title>
        <authorList>
            <person name="Petersen C."/>
            <person name="Sorensen T."/>
            <person name="Nielsen M.R."/>
            <person name="Sondergaard T.E."/>
            <person name="Sorensen J.L."/>
            <person name="Fitzpatrick D.A."/>
            <person name="Frisvad J.C."/>
            <person name="Nielsen K.L."/>
        </authorList>
    </citation>
    <scope>NUCLEOTIDE SEQUENCE</scope>
    <source>
        <strain evidence="2">IBT 17660</strain>
    </source>
</reference>
<evidence type="ECO:0000313" key="3">
    <source>
        <dbReference type="Proteomes" id="UP001147760"/>
    </source>
</evidence>
<dbReference type="Proteomes" id="UP001147760">
    <property type="component" value="Unassembled WGS sequence"/>
</dbReference>
<feature type="region of interest" description="Disordered" evidence="1">
    <location>
        <begin position="30"/>
        <end position="129"/>
    </location>
</feature>
<protein>
    <submittedName>
        <fullName evidence="2">Uncharacterized protein</fullName>
    </submittedName>
</protein>
<dbReference type="OrthoDB" id="4368676at2759"/>
<evidence type="ECO:0000256" key="1">
    <source>
        <dbReference type="SAM" id="MobiDB-lite"/>
    </source>
</evidence>
<keyword evidence="3" id="KW-1185">Reference proteome</keyword>
<accession>A0A9W9WFM0</accession>
<feature type="compositionally biased region" description="Basic residues" evidence="1">
    <location>
        <begin position="104"/>
        <end position="116"/>
    </location>
</feature>
<organism evidence="2 3">
    <name type="scientific">Penicillium desertorum</name>
    <dbReference type="NCBI Taxonomy" id="1303715"/>
    <lineage>
        <taxon>Eukaryota</taxon>
        <taxon>Fungi</taxon>
        <taxon>Dikarya</taxon>
        <taxon>Ascomycota</taxon>
        <taxon>Pezizomycotina</taxon>
        <taxon>Eurotiomycetes</taxon>
        <taxon>Eurotiomycetidae</taxon>
        <taxon>Eurotiales</taxon>
        <taxon>Aspergillaceae</taxon>
        <taxon>Penicillium</taxon>
    </lineage>
</organism>
<feature type="compositionally biased region" description="Low complexity" evidence="1">
    <location>
        <begin position="32"/>
        <end position="63"/>
    </location>
</feature>